<comment type="caution">
    <text evidence="12">The sequence shown here is derived from an EMBL/GenBank/DDBJ whole genome shotgun (WGS) entry which is preliminary data.</text>
</comment>
<dbReference type="InterPro" id="IPR014001">
    <property type="entry name" value="Helicase_ATP-bd"/>
</dbReference>
<dbReference type="SMART" id="SM00490">
    <property type="entry name" value="HELICc"/>
    <property type="match status" value="1"/>
</dbReference>
<dbReference type="CDD" id="cd18793">
    <property type="entry name" value="SF2_C_SNF"/>
    <property type="match status" value="1"/>
</dbReference>
<evidence type="ECO:0000256" key="3">
    <source>
        <dbReference type="ARBA" id="ARBA00022741"/>
    </source>
</evidence>
<dbReference type="Pfam" id="PF00176">
    <property type="entry name" value="SNF2-rel_dom"/>
    <property type="match status" value="1"/>
</dbReference>
<evidence type="ECO:0000256" key="5">
    <source>
        <dbReference type="ARBA" id="ARBA00022806"/>
    </source>
</evidence>
<dbReference type="EMBL" id="JAVRBK010000002">
    <property type="protein sequence ID" value="KAK5647391.1"/>
    <property type="molecule type" value="Genomic_DNA"/>
</dbReference>
<dbReference type="InterPro" id="IPR001650">
    <property type="entry name" value="Helicase_C-like"/>
</dbReference>
<dbReference type="Gene3D" id="3.40.50.300">
    <property type="entry name" value="P-loop containing nucleotide triphosphate hydrolases"/>
    <property type="match status" value="1"/>
</dbReference>
<keyword evidence="3" id="KW-0547">Nucleotide-binding</keyword>
<evidence type="ECO:0000256" key="1">
    <source>
        <dbReference type="ARBA" id="ARBA00004123"/>
    </source>
</evidence>
<accession>A0AAN7ZSV8</accession>
<dbReference type="AlphaFoldDB" id="A0AAN7ZSV8"/>
<dbReference type="Gene3D" id="3.40.50.10810">
    <property type="entry name" value="Tandem AAA-ATPase domain"/>
    <property type="match status" value="1"/>
</dbReference>
<reference evidence="12 13" key="1">
    <citation type="journal article" date="2024" name="Insects">
        <title>An Improved Chromosome-Level Genome Assembly of the Firefly Pyrocoelia pectoralis.</title>
        <authorList>
            <person name="Fu X."/>
            <person name="Meyer-Rochow V.B."/>
            <person name="Ballantyne L."/>
            <person name="Zhu X."/>
        </authorList>
    </citation>
    <scope>NUCLEOTIDE SEQUENCE [LARGE SCALE GENOMIC DNA]</scope>
    <source>
        <strain evidence="12">XCY_ONT2</strain>
    </source>
</reference>
<dbReference type="GO" id="GO:0005524">
    <property type="term" value="F:ATP binding"/>
    <property type="evidence" value="ECO:0007669"/>
    <property type="project" value="UniProtKB-KW"/>
</dbReference>
<protein>
    <recommendedName>
        <fullName evidence="14">Transcriptional regulator ATRX</fullName>
    </recommendedName>
</protein>
<dbReference type="GO" id="GO:0005634">
    <property type="term" value="C:nucleus"/>
    <property type="evidence" value="ECO:0007669"/>
    <property type="project" value="UniProtKB-SubCell"/>
</dbReference>
<sequence length="1132" mass="127495">MDLILSQASTEPERPGLILDIDEETALPIVVVDPKLTHRLKSHQKKGVKFMWENCYEGIKEISSGNLGSGCILAHCMGLGKTLQVIALIHTLFAHPATKTKWVLIVSPLTVVNHWVREFAEAFEYVSNNKLVPVYHISDQRSQLNVINRWHEGGGALILGYDRMKVLNENSNDKIQAALCDPGPDLIVFDEGHALKNERSARYAVLKKLKTKRRIVLTGTPLQNNLMEYYYMIQCVKPNLLGSKSEYRNRFTNPITNGQYDDSTEEDIIQMKKRSHVLHKLLKNTIQRFEASELLQYVPQKRDFAIFINPHDIQKKLYDFQIDQKTENGDSVPLTELIKNYHRFQNIWTHIHLFRLKQVQLNSLPREKSYDMDQSGNLWWEEFGPKDSDTNLDYGPKFKIMLSIIDESQKIGDKVLVFTNNLLELSAIQHFLEKSATPSCQWICNKDYFRMDGSTNIDKRDMMCKNFNEKTNTRGRVFLISIKVGGLGLNLVGANRVILMDVNWNPAVDNQGVYRICRFGQEKKCYVYRLVSLGTMEEVVYERQVTKLAISARVVDRLQICRHYKSADLRQIYRSKFIYDEPRPILPPPDDNVLANVYQTCPEIFKYHEHQSLLENLPHENLNETEMKLAWDEFNEENERRQQQAMEQQMRMAANQTAPLNNPNSTTDNVLNVQSTSNQTAPNVGSFVNAGSIKMATSITAPPVHSISNEQRLREHQVRSATNQDAVLNSSIRATESVIVPSISRTLNQTVSTNPISLVVNEGSNKMVTSIPVPPLHSISEAQQLKEQQATVPVIQTAALNNSKRTTENVPNISNTLRTSKQIVSNPASLINRESNKMVSSVTAPPMRTYLPLHLRSTENVNISNMPKTSKQTVSNPASVINGGSNKMVSSITAPPMLSYRPVNRKYMRGSHKPASTEAGLLEKRNVIRLNPSLKTQAFTTKRKVDPNEVDSYIKQLVCGGVVDGKGNAPTNNTSQKLNNEFTIGQTNTPRLVSVIKPVKSNNVRQGGLPSAQFNTNQHNSANNNSSRPPQITPSTSGKVLVRKFLKNPAATSTSTISKPPEADRLLSSANNGVMKPAQSVINLDNYENDRRIKEHHELLTTLNSNANITLSAIMSTSKETSSDKGDVIEID</sequence>
<evidence type="ECO:0000256" key="8">
    <source>
        <dbReference type="ARBA" id="ARBA00023242"/>
    </source>
</evidence>
<keyword evidence="13" id="KW-1185">Reference proteome</keyword>
<organism evidence="12 13">
    <name type="scientific">Pyrocoelia pectoralis</name>
    <dbReference type="NCBI Taxonomy" id="417401"/>
    <lineage>
        <taxon>Eukaryota</taxon>
        <taxon>Metazoa</taxon>
        <taxon>Ecdysozoa</taxon>
        <taxon>Arthropoda</taxon>
        <taxon>Hexapoda</taxon>
        <taxon>Insecta</taxon>
        <taxon>Pterygota</taxon>
        <taxon>Neoptera</taxon>
        <taxon>Endopterygota</taxon>
        <taxon>Coleoptera</taxon>
        <taxon>Polyphaga</taxon>
        <taxon>Elateriformia</taxon>
        <taxon>Elateroidea</taxon>
        <taxon>Lampyridae</taxon>
        <taxon>Lampyrinae</taxon>
        <taxon>Pyrocoelia</taxon>
    </lineage>
</organism>
<dbReference type="Proteomes" id="UP001329430">
    <property type="component" value="Chromosome 2"/>
</dbReference>
<dbReference type="GO" id="GO:0016887">
    <property type="term" value="F:ATP hydrolysis activity"/>
    <property type="evidence" value="ECO:0007669"/>
    <property type="project" value="InterPro"/>
</dbReference>
<keyword evidence="7" id="KW-0238">DNA-binding</keyword>
<feature type="domain" description="Helicase ATP-binding" evidence="10">
    <location>
        <begin position="62"/>
        <end position="239"/>
    </location>
</feature>
<gene>
    <name evidence="12" type="ORF">RI129_002283</name>
</gene>
<keyword evidence="5" id="KW-0347">Helicase</keyword>
<evidence type="ECO:0008006" key="14">
    <source>
        <dbReference type="Google" id="ProtNLM"/>
    </source>
</evidence>
<evidence type="ECO:0000313" key="12">
    <source>
        <dbReference type="EMBL" id="KAK5647391.1"/>
    </source>
</evidence>
<evidence type="ECO:0000256" key="6">
    <source>
        <dbReference type="ARBA" id="ARBA00022840"/>
    </source>
</evidence>
<evidence type="ECO:0000256" key="4">
    <source>
        <dbReference type="ARBA" id="ARBA00022801"/>
    </source>
</evidence>
<comment type="similarity">
    <text evidence="2">Belongs to the SNF2/RAD54 helicase family.</text>
</comment>
<dbReference type="PANTHER" id="PTHR45797:SF3">
    <property type="entry name" value="TRANSCRIPTIONAL REGULATOR ATRX HOMOLOG"/>
    <property type="match status" value="1"/>
</dbReference>
<dbReference type="GO" id="GO:0003677">
    <property type="term" value="F:DNA binding"/>
    <property type="evidence" value="ECO:0007669"/>
    <property type="project" value="UniProtKB-KW"/>
</dbReference>
<evidence type="ECO:0000256" key="9">
    <source>
        <dbReference type="SAM" id="MobiDB-lite"/>
    </source>
</evidence>
<dbReference type="Pfam" id="PF00271">
    <property type="entry name" value="Helicase_C"/>
    <property type="match status" value="1"/>
</dbReference>
<evidence type="ECO:0000313" key="13">
    <source>
        <dbReference type="Proteomes" id="UP001329430"/>
    </source>
</evidence>
<evidence type="ECO:0000259" key="11">
    <source>
        <dbReference type="PROSITE" id="PS51194"/>
    </source>
</evidence>
<dbReference type="PROSITE" id="PS51192">
    <property type="entry name" value="HELICASE_ATP_BIND_1"/>
    <property type="match status" value="1"/>
</dbReference>
<evidence type="ECO:0000256" key="7">
    <source>
        <dbReference type="ARBA" id="ARBA00023125"/>
    </source>
</evidence>
<dbReference type="SMART" id="SM00487">
    <property type="entry name" value="DEXDc"/>
    <property type="match status" value="1"/>
</dbReference>
<keyword evidence="4" id="KW-0378">Hydrolase</keyword>
<dbReference type="InterPro" id="IPR000330">
    <property type="entry name" value="SNF2_N"/>
</dbReference>
<comment type="subcellular location">
    <subcellularLocation>
        <location evidence="1">Nucleus</location>
    </subcellularLocation>
</comment>
<feature type="region of interest" description="Disordered" evidence="9">
    <location>
        <begin position="1002"/>
        <end position="1037"/>
    </location>
</feature>
<feature type="compositionally biased region" description="Low complexity" evidence="9">
    <location>
        <begin position="1015"/>
        <end position="1027"/>
    </location>
</feature>
<dbReference type="PROSITE" id="PS51194">
    <property type="entry name" value="HELICASE_CTER"/>
    <property type="match status" value="1"/>
</dbReference>
<evidence type="ECO:0000259" key="10">
    <source>
        <dbReference type="PROSITE" id="PS51192"/>
    </source>
</evidence>
<dbReference type="PANTHER" id="PTHR45797">
    <property type="entry name" value="RAD54-LIKE"/>
    <property type="match status" value="1"/>
</dbReference>
<feature type="compositionally biased region" description="Polar residues" evidence="9">
    <location>
        <begin position="1028"/>
        <end position="1037"/>
    </location>
</feature>
<dbReference type="InterPro" id="IPR044574">
    <property type="entry name" value="ARIP4-like"/>
</dbReference>
<keyword evidence="8" id="KW-0539">Nucleus</keyword>
<name>A0AAN7ZSV8_9COLE</name>
<evidence type="ECO:0000256" key="2">
    <source>
        <dbReference type="ARBA" id="ARBA00007025"/>
    </source>
</evidence>
<feature type="domain" description="Helicase C-terminal" evidence="11">
    <location>
        <begin position="403"/>
        <end position="559"/>
    </location>
</feature>
<dbReference type="InterPro" id="IPR027417">
    <property type="entry name" value="P-loop_NTPase"/>
</dbReference>
<dbReference type="InterPro" id="IPR049730">
    <property type="entry name" value="SNF2/RAD54-like_C"/>
</dbReference>
<dbReference type="InterPro" id="IPR038718">
    <property type="entry name" value="SNF2-like_sf"/>
</dbReference>
<dbReference type="SUPFAM" id="SSF52540">
    <property type="entry name" value="P-loop containing nucleoside triphosphate hydrolases"/>
    <property type="match status" value="2"/>
</dbReference>
<dbReference type="GO" id="GO:0004386">
    <property type="term" value="F:helicase activity"/>
    <property type="evidence" value="ECO:0007669"/>
    <property type="project" value="UniProtKB-KW"/>
</dbReference>
<keyword evidence="6" id="KW-0067">ATP-binding</keyword>
<proteinExistence type="inferred from homology"/>